<gene>
    <name evidence="1" type="ORF">CRENPOLYSF2_2080004</name>
</gene>
<sequence>MKRLHPTTLSPVMTQDFLSDDYSDSDLFLRVRSEKEYKTFTITSINTQTVRDGLNAYFVQHSQDIDLLCSVIFWQKRTIDYQALHTAFLLDSLSEEGFEQEAEKFTVHQKNIPSEKVASIIERLDSLIGIKLDTSDYSDYFQCSQENVMDGLRLLPAQRFAAMLPASSEK</sequence>
<evidence type="ECO:0000313" key="1">
    <source>
        <dbReference type="EMBL" id="SJM91153.1"/>
    </source>
</evidence>
<dbReference type="OrthoDB" id="9960167at2"/>
<keyword evidence="2" id="KW-1185">Reference proteome</keyword>
<dbReference type="RefSeq" id="WP_087146414.1">
    <property type="nucleotide sequence ID" value="NZ_FUKJ01000122.1"/>
</dbReference>
<dbReference type="EMBL" id="FUKJ01000122">
    <property type="protein sequence ID" value="SJM91153.1"/>
    <property type="molecule type" value="Genomic_DNA"/>
</dbReference>
<evidence type="ECO:0000313" key="2">
    <source>
        <dbReference type="Proteomes" id="UP000195442"/>
    </source>
</evidence>
<organism evidence="1 2">
    <name type="scientific">Crenothrix polyspora</name>
    <dbReference type="NCBI Taxonomy" id="360316"/>
    <lineage>
        <taxon>Bacteria</taxon>
        <taxon>Pseudomonadati</taxon>
        <taxon>Pseudomonadota</taxon>
        <taxon>Gammaproteobacteria</taxon>
        <taxon>Methylococcales</taxon>
        <taxon>Crenotrichaceae</taxon>
        <taxon>Crenothrix</taxon>
    </lineage>
</organism>
<proteinExistence type="predicted"/>
<dbReference type="AlphaFoldDB" id="A0A1R4H4G7"/>
<accession>A0A1R4H4G7</accession>
<reference evidence="2" key="1">
    <citation type="submission" date="2017-02" db="EMBL/GenBank/DDBJ databases">
        <authorList>
            <person name="Daims H."/>
        </authorList>
    </citation>
    <scope>NUCLEOTIDE SEQUENCE [LARGE SCALE GENOMIC DNA]</scope>
</reference>
<name>A0A1R4H4G7_9GAMM</name>
<dbReference type="Proteomes" id="UP000195442">
    <property type="component" value="Unassembled WGS sequence"/>
</dbReference>
<protein>
    <submittedName>
        <fullName evidence="1">Uncharacterized protein</fullName>
    </submittedName>
</protein>